<sequence>MSRAALWMVCAALCAAGAASARIADFDMDQGDLRANASGDAWSASGAKYKCGTIHTPLDACYPRAKKGGLMSSASAACSVTCTKGLSCNCPVKGESCTSMFSKNPGLIYVGGMI</sequence>
<keyword evidence="3" id="KW-1185">Reference proteome</keyword>
<reference evidence="2" key="1">
    <citation type="submission" date="2023-10" db="EMBL/GenBank/DDBJ databases">
        <authorList>
            <person name="Chen Y."/>
            <person name="Shah S."/>
            <person name="Dougan E. K."/>
            <person name="Thang M."/>
            <person name="Chan C."/>
        </authorList>
    </citation>
    <scope>NUCLEOTIDE SEQUENCE [LARGE SCALE GENOMIC DNA]</scope>
</reference>
<evidence type="ECO:0000313" key="2">
    <source>
        <dbReference type="EMBL" id="CAK0870747.1"/>
    </source>
</evidence>
<accession>A0ABN9VEP9</accession>
<keyword evidence="1" id="KW-0732">Signal</keyword>
<protein>
    <submittedName>
        <fullName evidence="2">Uncharacterized protein</fullName>
    </submittedName>
</protein>
<comment type="caution">
    <text evidence="2">The sequence shown here is derived from an EMBL/GenBank/DDBJ whole genome shotgun (WGS) entry which is preliminary data.</text>
</comment>
<dbReference type="EMBL" id="CAUYUJ010016993">
    <property type="protein sequence ID" value="CAK0870747.1"/>
    <property type="molecule type" value="Genomic_DNA"/>
</dbReference>
<evidence type="ECO:0000313" key="3">
    <source>
        <dbReference type="Proteomes" id="UP001189429"/>
    </source>
</evidence>
<dbReference type="Proteomes" id="UP001189429">
    <property type="component" value="Unassembled WGS sequence"/>
</dbReference>
<feature type="chain" id="PRO_5045823615" evidence="1">
    <location>
        <begin position="21"/>
        <end position="114"/>
    </location>
</feature>
<evidence type="ECO:0000256" key="1">
    <source>
        <dbReference type="SAM" id="SignalP"/>
    </source>
</evidence>
<name>A0ABN9VEP9_9DINO</name>
<organism evidence="2 3">
    <name type="scientific">Prorocentrum cordatum</name>
    <dbReference type="NCBI Taxonomy" id="2364126"/>
    <lineage>
        <taxon>Eukaryota</taxon>
        <taxon>Sar</taxon>
        <taxon>Alveolata</taxon>
        <taxon>Dinophyceae</taxon>
        <taxon>Prorocentrales</taxon>
        <taxon>Prorocentraceae</taxon>
        <taxon>Prorocentrum</taxon>
    </lineage>
</organism>
<proteinExistence type="predicted"/>
<feature type="signal peptide" evidence="1">
    <location>
        <begin position="1"/>
        <end position="20"/>
    </location>
</feature>
<gene>
    <name evidence="2" type="ORF">PCOR1329_LOCUS56769</name>
</gene>